<proteinExistence type="predicted"/>
<feature type="domain" description="Tyrosine specific protein phosphatases" evidence="10">
    <location>
        <begin position="711"/>
        <end position="783"/>
    </location>
</feature>
<evidence type="ECO:0000313" key="14">
    <source>
        <dbReference type="Proteomes" id="UP000014760"/>
    </source>
</evidence>
<dbReference type="InterPro" id="IPR001881">
    <property type="entry name" value="EGF-like_Ca-bd_dom"/>
</dbReference>
<dbReference type="InterPro" id="IPR000387">
    <property type="entry name" value="Tyr_Pase_dom"/>
</dbReference>
<dbReference type="OMA" id="CMSNKFG"/>
<dbReference type="PANTHER" id="PTHR24039:SF58">
    <property type="entry name" value="EGF-LIKE DOMAIN-CONTAINING PROTEIN"/>
    <property type="match status" value="1"/>
</dbReference>
<evidence type="ECO:0000256" key="8">
    <source>
        <dbReference type="SAM" id="SignalP"/>
    </source>
</evidence>
<dbReference type="PROSITE" id="PS50056">
    <property type="entry name" value="TYR_PHOSPHATASE_2"/>
    <property type="match status" value="1"/>
</dbReference>
<dbReference type="PROSITE" id="PS50055">
    <property type="entry name" value="TYR_PHOSPHATASE_PTP"/>
    <property type="match status" value="1"/>
</dbReference>
<evidence type="ECO:0000256" key="3">
    <source>
        <dbReference type="ARBA" id="ARBA00022737"/>
    </source>
</evidence>
<reference evidence="12 14" key="2">
    <citation type="journal article" date="2013" name="Nature">
        <title>Insights into bilaterian evolution from three spiralian genomes.</title>
        <authorList>
            <person name="Simakov O."/>
            <person name="Marletaz F."/>
            <person name="Cho S.J."/>
            <person name="Edsinger-Gonzales E."/>
            <person name="Havlak P."/>
            <person name="Hellsten U."/>
            <person name="Kuo D.H."/>
            <person name="Larsson T."/>
            <person name="Lv J."/>
            <person name="Arendt D."/>
            <person name="Savage R."/>
            <person name="Osoegawa K."/>
            <person name="de Jong P."/>
            <person name="Grimwood J."/>
            <person name="Chapman J.A."/>
            <person name="Shapiro H."/>
            <person name="Aerts A."/>
            <person name="Otillar R.P."/>
            <person name="Terry A.Y."/>
            <person name="Boore J.L."/>
            <person name="Grigoriev I.V."/>
            <person name="Lindberg D.R."/>
            <person name="Seaver E.C."/>
            <person name="Weisblat D.A."/>
            <person name="Putnam N.H."/>
            <person name="Rokhsar D.S."/>
        </authorList>
    </citation>
    <scope>NUCLEOTIDE SEQUENCE</scope>
    <source>
        <strain evidence="12 14">I ESC-2004</strain>
    </source>
</reference>
<name>R7VE21_CAPTE</name>
<dbReference type="Gene3D" id="2.10.25.10">
    <property type="entry name" value="Laminin"/>
    <property type="match status" value="5"/>
</dbReference>
<dbReference type="AlphaFoldDB" id="R7VE21"/>
<keyword evidence="7" id="KW-1133">Transmembrane helix</keyword>
<dbReference type="InterPro" id="IPR009030">
    <property type="entry name" value="Growth_fac_rcpt_cys_sf"/>
</dbReference>
<dbReference type="Pfam" id="PF07645">
    <property type="entry name" value="EGF_CA"/>
    <property type="match status" value="1"/>
</dbReference>
<evidence type="ECO:0000313" key="13">
    <source>
        <dbReference type="EnsemblMetazoa" id="CapteP189199"/>
    </source>
</evidence>
<evidence type="ECO:0000259" key="11">
    <source>
        <dbReference type="PROSITE" id="PS51212"/>
    </source>
</evidence>
<dbReference type="Pfam" id="PF00102">
    <property type="entry name" value="Y_phosphatase"/>
    <property type="match status" value="1"/>
</dbReference>
<keyword evidence="1" id="KW-0245">EGF-like domain</keyword>
<evidence type="ECO:0000256" key="4">
    <source>
        <dbReference type="ARBA" id="ARBA00023157"/>
    </source>
</evidence>
<dbReference type="GO" id="GO:0005509">
    <property type="term" value="F:calcium ion binding"/>
    <property type="evidence" value="ECO:0007669"/>
    <property type="project" value="InterPro"/>
</dbReference>
<dbReference type="STRING" id="283909.R7VE21"/>
<evidence type="ECO:0000313" key="12">
    <source>
        <dbReference type="EMBL" id="ELU16874.1"/>
    </source>
</evidence>
<evidence type="ECO:0000259" key="9">
    <source>
        <dbReference type="PROSITE" id="PS50055"/>
    </source>
</evidence>
<keyword evidence="3" id="KW-0677">Repeat</keyword>
<dbReference type="Pfam" id="PF12662">
    <property type="entry name" value="cEGF"/>
    <property type="match status" value="2"/>
</dbReference>
<evidence type="ECO:0000256" key="5">
    <source>
        <dbReference type="ARBA" id="ARBA00023180"/>
    </source>
</evidence>
<organism evidence="12">
    <name type="scientific">Capitella teleta</name>
    <name type="common">Polychaete worm</name>
    <dbReference type="NCBI Taxonomy" id="283909"/>
    <lineage>
        <taxon>Eukaryota</taxon>
        <taxon>Metazoa</taxon>
        <taxon>Spiralia</taxon>
        <taxon>Lophotrochozoa</taxon>
        <taxon>Annelida</taxon>
        <taxon>Polychaeta</taxon>
        <taxon>Sedentaria</taxon>
        <taxon>Scolecida</taxon>
        <taxon>Capitellidae</taxon>
        <taxon>Capitella</taxon>
    </lineage>
</organism>
<keyword evidence="14" id="KW-1185">Reference proteome</keyword>
<dbReference type="InterPro" id="IPR000242">
    <property type="entry name" value="PTP_cat"/>
</dbReference>
<sequence>MAAIALHRAILIGFLTFCDCQRHGSFEDQYMGCYQDSVDRALEFRQYKLYTGTNSNGKCIRECKAGNECYCGSRYDYGRLGLRQNECSIRCLRNIEETCGGNWFIQIYSVCPTGKYKGAGDAVINDKPNCENECHCKALPCLYSNGRCTDGCATGWKGHACNERDVAECEGARGIDYNQDCHKCINFTCECNQQYERTNSTCMDANECNGTKGVDYQQDCHDCVNTNGNYYTCECRAGYELDQGTNQTCIDIVECDGTKGVEYDHNCHTCLNTIGSYTCECRAGFELDPITNQTCIDVVECDGIRGVDYDRNCDTCINIDGSYTCECRDGYELDPSTQQKCIDIDECEATKGRDYDQDCHKCVNLIGRYTCICDENYKLDPGTNKTCIDINECLGERGVDYDHNCHICTNTKGSYTCDCAKGYGLHPNGESCVDHSKHSSAYTSITVIMGIIVILLFLFTTIFAVRFLTRKQRRGENNTATVLSAIAREPAEYLELLGLVAHVKYIPVHANNDSPQIHSKQFSDPEILHQREYDDIGVAALKQTPGATSGNTPETHYIAMDSPKKHTNPTVSQSDKPKPKATLSKTTKTMANTSDEKLGFAQVDGFRGKWSFLAFQCPKGSDAVEKFWKLVNDRKIQSVVLLEDVSSKVLPAVESVGSFNDIKVICKEEWQKRGIKKFTVTLNDEQLCEEAEFANKGGICVLTVDHKLTNKDIISLRQNLISSERSPTCAIMCKDGQQFSGFFISVNCMLDMADEGNKIDIVQGLQQFKNVRPDFAPTDEQILLLSHLAKDYGSYGKELK</sequence>
<keyword evidence="7" id="KW-0472">Membrane</keyword>
<dbReference type="Gene3D" id="3.90.190.10">
    <property type="entry name" value="Protein tyrosine phosphatase superfamily"/>
    <property type="match status" value="1"/>
</dbReference>
<accession>R7VE21</accession>
<feature type="region of interest" description="Disordered" evidence="6">
    <location>
        <begin position="561"/>
        <end position="587"/>
    </location>
</feature>
<dbReference type="OrthoDB" id="2019572at2759"/>
<evidence type="ECO:0000256" key="1">
    <source>
        <dbReference type="ARBA" id="ARBA00022536"/>
    </source>
</evidence>
<dbReference type="InterPro" id="IPR026823">
    <property type="entry name" value="cEGF"/>
</dbReference>
<evidence type="ECO:0000256" key="2">
    <source>
        <dbReference type="ARBA" id="ARBA00022729"/>
    </source>
</evidence>
<dbReference type="SUPFAM" id="SSF52799">
    <property type="entry name" value="(Phosphotyrosine protein) phosphatases II"/>
    <property type="match status" value="1"/>
</dbReference>
<dbReference type="Proteomes" id="UP000014760">
    <property type="component" value="Unassembled WGS sequence"/>
</dbReference>
<dbReference type="HOGENOM" id="CLU_394441_0_0_1"/>
<keyword evidence="5" id="KW-0325">Glycoprotein</keyword>
<dbReference type="SMART" id="SM00194">
    <property type="entry name" value="PTPc"/>
    <property type="match status" value="1"/>
</dbReference>
<feature type="chain" id="PRO_5008788987" evidence="8">
    <location>
        <begin position="21"/>
        <end position="800"/>
    </location>
</feature>
<dbReference type="InterPro" id="IPR049883">
    <property type="entry name" value="NOTCH1_EGF-like"/>
</dbReference>
<evidence type="ECO:0000256" key="7">
    <source>
        <dbReference type="SAM" id="Phobius"/>
    </source>
</evidence>
<dbReference type="EMBL" id="AMQN01017209">
    <property type="status" value="NOT_ANNOTATED_CDS"/>
    <property type="molecule type" value="Genomic_DNA"/>
</dbReference>
<evidence type="ECO:0000256" key="6">
    <source>
        <dbReference type="SAM" id="MobiDB-lite"/>
    </source>
</evidence>
<evidence type="ECO:0000259" key="10">
    <source>
        <dbReference type="PROSITE" id="PS50056"/>
    </source>
</evidence>
<protein>
    <submittedName>
        <fullName evidence="12 13">Uncharacterized protein</fullName>
    </submittedName>
</protein>
<dbReference type="PANTHER" id="PTHR24039">
    <property type="entry name" value="FIBRILLIN-RELATED"/>
    <property type="match status" value="1"/>
</dbReference>
<feature type="transmembrane region" description="Helical" evidence="7">
    <location>
        <begin position="441"/>
        <end position="465"/>
    </location>
</feature>
<dbReference type="InterPro" id="IPR000742">
    <property type="entry name" value="EGF"/>
</dbReference>
<dbReference type="EnsemblMetazoa" id="CapteT189199">
    <property type="protein sequence ID" value="CapteP189199"/>
    <property type="gene ID" value="CapteG189199"/>
</dbReference>
<feature type="domain" description="WSC" evidence="11">
    <location>
        <begin position="27"/>
        <end position="111"/>
    </location>
</feature>
<dbReference type="InterPro" id="IPR029021">
    <property type="entry name" value="Prot-tyrosine_phosphatase-like"/>
</dbReference>
<dbReference type="SMART" id="SM00181">
    <property type="entry name" value="EGF"/>
    <property type="match status" value="6"/>
</dbReference>
<dbReference type="PROSITE" id="PS51212">
    <property type="entry name" value="WSC"/>
    <property type="match status" value="1"/>
</dbReference>
<dbReference type="SUPFAM" id="SSF57184">
    <property type="entry name" value="Growth factor receptor domain"/>
    <property type="match status" value="2"/>
</dbReference>
<keyword evidence="4" id="KW-1015">Disulfide bond</keyword>
<gene>
    <name evidence="12" type="ORF">CAPTEDRAFT_189199</name>
</gene>
<feature type="signal peptide" evidence="8">
    <location>
        <begin position="1"/>
        <end position="20"/>
    </location>
</feature>
<dbReference type="FunFam" id="2.10.25.10:FF:000005">
    <property type="entry name" value="Fibrillin 2"/>
    <property type="match status" value="1"/>
</dbReference>
<dbReference type="EMBL" id="KB292843">
    <property type="protein sequence ID" value="ELU16874.1"/>
    <property type="molecule type" value="Genomic_DNA"/>
</dbReference>
<reference evidence="14" key="1">
    <citation type="submission" date="2012-12" db="EMBL/GenBank/DDBJ databases">
        <authorList>
            <person name="Hellsten U."/>
            <person name="Grimwood J."/>
            <person name="Chapman J.A."/>
            <person name="Shapiro H."/>
            <person name="Aerts A."/>
            <person name="Otillar R.P."/>
            <person name="Terry A.Y."/>
            <person name="Boore J.L."/>
            <person name="Simakov O."/>
            <person name="Marletaz F."/>
            <person name="Cho S.-J."/>
            <person name="Edsinger-Gonzales E."/>
            <person name="Havlak P."/>
            <person name="Kuo D.-H."/>
            <person name="Larsson T."/>
            <person name="Lv J."/>
            <person name="Arendt D."/>
            <person name="Savage R."/>
            <person name="Osoegawa K."/>
            <person name="de Jong P."/>
            <person name="Lindberg D.R."/>
            <person name="Seaver E.C."/>
            <person name="Weisblat D.A."/>
            <person name="Putnam N.H."/>
            <person name="Grigoriev I.V."/>
            <person name="Rokhsar D.S."/>
        </authorList>
    </citation>
    <scope>NUCLEOTIDE SEQUENCE</scope>
    <source>
        <strain evidence="14">I ESC-2004</strain>
    </source>
</reference>
<keyword evidence="2 8" id="KW-0732">Signal</keyword>
<feature type="domain" description="Tyrosine-protein phosphatase" evidence="9">
    <location>
        <begin position="563"/>
        <end position="792"/>
    </location>
</feature>
<dbReference type="EMBL" id="AMQN01017208">
    <property type="status" value="NOT_ANNOTATED_CDS"/>
    <property type="molecule type" value="Genomic_DNA"/>
</dbReference>
<dbReference type="InterPro" id="IPR002889">
    <property type="entry name" value="WSC_carb-bd"/>
</dbReference>
<reference evidence="13" key="3">
    <citation type="submission" date="2015-06" db="UniProtKB">
        <authorList>
            <consortium name="EnsemblMetazoa"/>
        </authorList>
    </citation>
    <scope>IDENTIFICATION</scope>
</reference>
<dbReference type="GO" id="GO:0004725">
    <property type="term" value="F:protein tyrosine phosphatase activity"/>
    <property type="evidence" value="ECO:0007669"/>
    <property type="project" value="InterPro"/>
</dbReference>
<keyword evidence="7" id="KW-0812">Transmembrane</keyword>
<dbReference type="CDD" id="cd00054">
    <property type="entry name" value="EGF_CA"/>
    <property type="match status" value="2"/>
</dbReference>
<dbReference type="SMART" id="SM00179">
    <property type="entry name" value="EGF_CA"/>
    <property type="match status" value="5"/>
</dbReference>